<dbReference type="SUPFAM" id="SSF50729">
    <property type="entry name" value="PH domain-like"/>
    <property type="match status" value="1"/>
</dbReference>
<dbReference type="InterPro" id="IPR023394">
    <property type="entry name" value="Sec7_C_sf"/>
</dbReference>
<name>A0A8K0UET0_9AGAR</name>
<feature type="region of interest" description="Disordered" evidence="1">
    <location>
        <begin position="188"/>
        <end position="209"/>
    </location>
</feature>
<feature type="compositionally biased region" description="Polar residues" evidence="1">
    <location>
        <begin position="287"/>
        <end position="301"/>
    </location>
</feature>
<dbReference type="InterPro" id="IPR035999">
    <property type="entry name" value="Sec7_dom_sf"/>
</dbReference>
<feature type="region of interest" description="Disordered" evidence="1">
    <location>
        <begin position="851"/>
        <end position="871"/>
    </location>
</feature>
<accession>A0A8K0UET0</accession>
<protein>
    <recommendedName>
        <fullName evidence="2">SEC7 domain-containing protein</fullName>
    </recommendedName>
</protein>
<feature type="compositionally biased region" description="Pro residues" evidence="1">
    <location>
        <begin position="401"/>
        <end position="412"/>
    </location>
</feature>
<dbReference type="PANTHER" id="PTHR10663">
    <property type="entry name" value="GUANYL-NUCLEOTIDE EXCHANGE FACTOR"/>
    <property type="match status" value="1"/>
</dbReference>
<feature type="compositionally biased region" description="Polar residues" evidence="1">
    <location>
        <begin position="682"/>
        <end position="716"/>
    </location>
</feature>
<feature type="region of interest" description="Disordered" evidence="1">
    <location>
        <begin position="1000"/>
        <end position="1058"/>
    </location>
</feature>
<sequence length="1685" mass="183097">MEPPSVAEQRATAVAKLKRAASLPRMKDGRRPPMHVEAVSEGERQMGEDKPDEDSAHESDGKQEGGITQLQASYAAQEEVEREDEGEVDGKPTNEEDRAEELAPSPERPLTPGRKRRSRSRTRSRGSKDLRKQQKPTIVTNTTESSADETYTSGGGDDAPPSPPLVSPIPSHFAGFAASRLLRSPLTTASPLFYPGTQPPTPILPSLDDIQRGLFRSNSAGAARAMAMQKLTGEPLDFSLISQSPSPPQLGGARLARNNTFAGGERIAARQILLRRLNERIEKADGEQTSGGEDNTQSPTPVSGKRRRRRSRRSSSRASVVLDDRDDREPPSTSPNTPLVPSSSLPRTGPASPDPPWPPEVLSVKKPPTPSQSFEYEPPMGGRGVLVEPEDEDLDRLSPQKPLPQKPLPGLPITPMRVQGPRLPHTSDAPSTNSTDSAPASAIPVPFFLSSRNGAYKADAFPASPFATPLKEKPEFNDEDEESEGFAELRSRSAAGSRAAFERDSEISWIADPVPRMPVNDDDDDDSETEEQDDLERHDPTDIVIEPVDTGSSHPSFDNASLGSRGSKDLDVEPDTPVDAAPPQASPSPFSPTALSVSQSNDHPIATQPSPPVYPLKLTVATPNQLDRSPSAADWHDDGAIESTPKRGGDGPWERMKNAFSRSNSTSGRRSRTNSIGRRYNTDSSVSRESGASQLSPKNDSFSPQQAQGQTPLMQTPSASASILSLAPPAAISGSPIPPASSADLYKYADSKLFPFPGIKQLEEQRNRAKGLSSPDIVLPHHNGNGNGLEAVPSSGSSSSATTRSPEVTRERKLSHQMSDSRLVLKYNGANTSPAMASVPSSASQADYFSLSSSTTSAPSSNGGSLKLPTTREGVKTWLKVKKLLSSQSSTPTSPPPTAPPQPDIRAPPLKKPSLSDLLLTRKDMDLSTDWEEIPPDRLRTPVSAINTTANSHLAKYFAKEEPPSSDIRANGNGHVPNYHLSRPVTPISPHIVQQPLVNGNVTSHASPDFSGFPSPPDPPSSTTPDPQSSLDDFPARSTTDSYSSLSSSRLSPDPRMPSQSAILMERLEEVFGRGSKSTFWPTAVDDPPRRLVLSSPVLQVANANTVKDRFLFLFSDILVIAKPVSQDQDLSNEKQAPLERKFIVKSVVSLKGLKISADREDSYSKTSATASSMRHPVIRGFVHQFVKDPDQAIATLFDKSNCRDDPVALGQLMFRTTDLDRSRLGEYLSRRTSKVVLKAFLDGFGFAGLRIDKALRVFLLAICLPKQTSAFEYLMDAFASRWHEANSGIVAFGRDVATKLVRSIIQLNEVLHGAIAQTPGVTGYPKRNVTSADFISAFKRIDNRYLVSDELLEKIYTSIRRERLSQARNPSLQNNIPESIITIKRPLPPRLTYRVQSEPVVLRIPHPDPQFTIQLFGQDLVFDPPTLTFTKSAEASFRVTGTSLGPKSIIMWRSGPNALAYTGLPQSSPVVVERSFMRNTFQLAFVNHLGDKRKYMFSVDDPLIRHQWTVSIKRQIDIAATTVVSTLKSVEASGQSAKTHRASEAMAFRVLQETLISSEEDGTSAIDDALARLNGSPSYADYLQDGAFGSSGVYRQSRSDGSPFHARSKSRSQIYHKHGPGRLEPEEDSNPSGDDSRTSAVQQWPGARVWNGRDIEVVCQQNSAIPSVLKYLLAPGVDHDGSAS</sequence>
<organism evidence="3 4">
    <name type="scientific">Cristinia sonorae</name>
    <dbReference type="NCBI Taxonomy" id="1940300"/>
    <lineage>
        <taxon>Eukaryota</taxon>
        <taxon>Fungi</taxon>
        <taxon>Dikarya</taxon>
        <taxon>Basidiomycota</taxon>
        <taxon>Agaricomycotina</taxon>
        <taxon>Agaricomycetes</taxon>
        <taxon>Agaricomycetidae</taxon>
        <taxon>Agaricales</taxon>
        <taxon>Pleurotineae</taxon>
        <taxon>Stephanosporaceae</taxon>
        <taxon>Cristinia</taxon>
    </lineage>
</organism>
<evidence type="ECO:0000313" key="3">
    <source>
        <dbReference type="EMBL" id="KAH8078041.1"/>
    </source>
</evidence>
<feature type="compositionally biased region" description="Polar residues" evidence="1">
    <location>
        <begin position="428"/>
        <end position="438"/>
    </location>
</feature>
<feature type="compositionally biased region" description="Polar residues" evidence="1">
    <location>
        <begin position="135"/>
        <end position="152"/>
    </location>
</feature>
<gene>
    <name evidence="3" type="ORF">BXZ70DRAFT_688395</name>
</gene>
<feature type="compositionally biased region" description="Low complexity" evidence="1">
    <location>
        <begin position="661"/>
        <end position="679"/>
    </location>
</feature>
<keyword evidence="4" id="KW-1185">Reference proteome</keyword>
<feature type="compositionally biased region" description="Polar residues" evidence="1">
    <location>
        <begin position="334"/>
        <end position="346"/>
    </location>
</feature>
<feature type="compositionally biased region" description="Polar residues" evidence="1">
    <location>
        <begin position="1631"/>
        <end position="1643"/>
    </location>
</feature>
<dbReference type="Gene3D" id="2.30.29.30">
    <property type="entry name" value="Pleckstrin-homology domain (PH domain)/Phosphotyrosine-binding domain (PTB)"/>
    <property type="match status" value="1"/>
</dbReference>
<feature type="region of interest" description="Disordered" evidence="1">
    <location>
        <begin position="765"/>
        <end position="824"/>
    </location>
</feature>
<feature type="domain" description="SEC7" evidence="2">
    <location>
        <begin position="1167"/>
        <end position="1363"/>
    </location>
</feature>
<evidence type="ECO:0000259" key="2">
    <source>
        <dbReference type="PROSITE" id="PS50190"/>
    </source>
</evidence>
<feature type="region of interest" description="Disordered" evidence="1">
    <location>
        <begin position="885"/>
        <end position="915"/>
    </location>
</feature>
<proteinExistence type="predicted"/>
<feature type="region of interest" description="Disordered" evidence="1">
    <location>
        <begin position="462"/>
        <end position="721"/>
    </location>
</feature>
<feature type="compositionally biased region" description="Polar residues" evidence="1">
    <location>
        <begin position="593"/>
        <end position="602"/>
    </location>
</feature>
<feature type="region of interest" description="Disordered" evidence="1">
    <location>
        <begin position="238"/>
        <end position="265"/>
    </location>
</feature>
<feature type="compositionally biased region" description="Basic and acidic residues" evidence="1">
    <location>
        <begin position="634"/>
        <end position="657"/>
    </location>
</feature>
<dbReference type="PROSITE" id="PS50190">
    <property type="entry name" value="SEC7"/>
    <property type="match status" value="1"/>
</dbReference>
<dbReference type="InterPro" id="IPR000904">
    <property type="entry name" value="Sec7_dom"/>
</dbReference>
<dbReference type="OrthoDB" id="430364at2759"/>
<feature type="compositionally biased region" description="Basic residues" evidence="1">
    <location>
        <begin position="304"/>
        <end position="315"/>
    </location>
</feature>
<dbReference type="PANTHER" id="PTHR10663:SF405">
    <property type="entry name" value="ARF GUANINE NUCLEOTIDE EXCHANGE FACTOR SYT1"/>
    <property type="match status" value="1"/>
</dbReference>
<dbReference type="Proteomes" id="UP000813824">
    <property type="component" value="Unassembled WGS sequence"/>
</dbReference>
<evidence type="ECO:0000313" key="4">
    <source>
        <dbReference type="Proteomes" id="UP000813824"/>
    </source>
</evidence>
<dbReference type="SMART" id="SM00222">
    <property type="entry name" value="Sec7"/>
    <property type="match status" value="1"/>
</dbReference>
<feature type="region of interest" description="Disordered" evidence="1">
    <location>
        <begin position="281"/>
        <end position="442"/>
    </location>
</feature>
<feature type="compositionally biased region" description="Basic residues" evidence="1">
    <location>
        <begin position="1607"/>
        <end position="1621"/>
    </location>
</feature>
<reference evidence="3" key="1">
    <citation type="journal article" date="2021" name="New Phytol.">
        <title>Evolutionary innovations through gain and loss of genes in the ectomycorrhizal Boletales.</title>
        <authorList>
            <person name="Wu G."/>
            <person name="Miyauchi S."/>
            <person name="Morin E."/>
            <person name="Kuo A."/>
            <person name="Drula E."/>
            <person name="Varga T."/>
            <person name="Kohler A."/>
            <person name="Feng B."/>
            <person name="Cao Y."/>
            <person name="Lipzen A."/>
            <person name="Daum C."/>
            <person name="Hundley H."/>
            <person name="Pangilinan J."/>
            <person name="Johnson J."/>
            <person name="Barry K."/>
            <person name="LaButti K."/>
            <person name="Ng V."/>
            <person name="Ahrendt S."/>
            <person name="Min B."/>
            <person name="Choi I.G."/>
            <person name="Park H."/>
            <person name="Plett J.M."/>
            <person name="Magnuson J."/>
            <person name="Spatafora J.W."/>
            <person name="Nagy L.G."/>
            <person name="Henrissat B."/>
            <person name="Grigoriev I.V."/>
            <person name="Yang Z.L."/>
            <person name="Xu J."/>
            <person name="Martin F.M."/>
        </authorList>
    </citation>
    <scope>NUCLEOTIDE SEQUENCE</scope>
    <source>
        <strain evidence="3">KKN 215</strain>
    </source>
</reference>
<feature type="compositionally biased region" description="Acidic residues" evidence="1">
    <location>
        <begin position="520"/>
        <end position="534"/>
    </location>
</feature>
<feature type="region of interest" description="Disordered" evidence="1">
    <location>
        <begin position="1595"/>
        <end position="1646"/>
    </location>
</feature>
<dbReference type="GO" id="GO:0005085">
    <property type="term" value="F:guanyl-nucleotide exchange factor activity"/>
    <property type="evidence" value="ECO:0007669"/>
    <property type="project" value="InterPro"/>
</dbReference>
<evidence type="ECO:0000256" key="1">
    <source>
        <dbReference type="SAM" id="MobiDB-lite"/>
    </source>
</evidence>
<feature type="compositionally biased region" description="Low complexity" evidence="1">
    <location>
        <begin position="851"/>
        <end position="865"/>
    </location>
</feature>
<feature type="compositionally biased region" description="Low complexity" evidence="1">
    <location>
        <begin position="1023"/>
        <end position="1054"/>
    </location>
</feature>
<dbReference type="Pfam" id="PF01369">
    <property type="entry name" value="Sec7"/>
    <property type="match status" value="1"/>
</dbReference>
<feature type="compositionally biased region" description="Pro residues" evidence="1">
    <location>
        <begin position="893"/>
        <end position="903"/>
    </location>
</feature>
<dbReference type="InterPro" id="IPR011993">
    <property type="entry name" value="PH-like_dom_sf"/>
</dbReference>
<feature type="region of interest" description="Disordered" evidence="1">
    <location>
        <begin position="1"/>
        <end position="171"/>
    </location>
</feature>
<comment type="caution">
    <text evidence="3">The sequence shown here is derived from an EMBL/GenBank/DDBJ whole genome shotgun (WGS) entry which is preliminary data.</text>
</comment>
<feature type="compositionally biased region" description="Polar residues" evidence="1">
    <location>
        <begin position="550"/>
        <end position="564"/>
    </location>
</feature>
<dbReference type="Gene3D" id="1.10.220.20">
    <property type="match status" value="1"/>
</dbReference>
<dbReference type="EMBL" id="JAEVFJ010000060">
    <property type="protein sequence ID" value="KAH8078041.1"/>
    <property type="molecule type" value="Genomic_DNA"/>
</dbReference>
<feature type="compositionally biased region" description="Basic and acidic residues" evidence="1">
    <location>
        <begin position="41"/>
        <end position="63"/>
    </location>
</feature>
<feature type="compositionally biased region" description="Basic residues" evidence="1">
    <location>
        <begin position="113"/>
        <end position="125"/>
    </location>
</feature>
<dbReference type="GO" id="GO:0032012">
    <property type="term" value="P:regulation of ARF protein signal transduction"/>
    <property type="evidence" value="ECO:0007669"/>
    <property type="project" value="InterPro"/>
</dbReference>
<dbReference type="Gene3D" id="1.10.1000.11">
    <property type="entry name" value="Arf Nucleotide-binding Site Opener,domain 2"/>
    <property type="match status" value="1"/>
</dbReference>
<dbReference type="SUPFAM" id="SSF48425">
    <property type="entry name" value="Sec7 domain"/>
    <property type="match status" value="1"/>
</dbReference>
<feature type="compositionally biased region" description="Acidic residues" evidence="1">
    <location>
        <begin position="78"/>
        <end position="87"/>
    </location>
</feature>